<dbReference type="Pfam" id="PF07704">
    <property type="entry name" value="PSK_trans_fac"/>
    <property type="match status" value="1"/>
</dbReference>
<gene>
    <name evidence="1" type="ORF">ATN84_19940</name>
</gene>
<evidence type="ECO:0000313" key="2">
    <source>
        <dbReference type="Proteomes" id="UP000070107"/>
    </source>
</evidence>
<dbReference type="RefSeq" id="WP_068884729.1">
    <property type="nucleotide sequence ID" value="NZ_LNTU01000038.1"/>
</dbReference>
<dbReference type="Proteomes" id="UP000070107">
    <property type="component" value="Unassembled WGS sequence"/>
</dbReference>
<evidence type="ECO:0000313" key="1">
    <source>
        <dbReference type="EMBL" id="KXF75526.1"/>
    </source>
</evidence>
<proteinExistence type="predicted"/>
<dbReference type="InterPro" id="IPR011660">
    <property type="entry name" value="VapB-like"/>
</dbReference>
<organism evidence="1 2">
    <name type="scientific">Paramesorhizobium deserti</name>
    <dbReference type="NCBI Taxonomy" id="1494590"/>
    <lineage>
        <taxon>Bacteria</taxon>
        <taxon>Pseudomonadati</taxon>
        <taxon>Pseudomonadota</taxon>
        <taxon>Alphaproteobacteria</taxon>
        <taxon>Hyphomicrobiales</taxon>
        <taxon>Phyllobacteriaceae</taxon>
        <taxon>Paramesorhizobium</taxon>
    </lineage>
</organism>
<comment type="caution">
    <text evidence="1">The sequence shown here is derived from an EMBL/GenBank/DDBJ whole genome shotgun (WGS) entry which is preliminary data.</text>
</comment>
<dbReference type="AlphaFoldDB" id="A0A135HQP7"/>
<accession>A0A135HQP7</accession>
<protein>
    <submittedName>
        <fullName evidence="1">Antitoxin</fullName>
    </submittedName>
</protein>
<keyword evidence="2" id="KW-1185">Reference proteome</keyword>
<dbReference type="OrthoDB" id="495439at2"/>
<dbReference type="EMBL" id="LNTU01000038">
    <property type="protein sequence ID" value="KXF75526.1"/>
    <property type="molecule type" value="Genomic_DNA"/>
</dbReference>
<dbReference type="STRING" id="1494590.ATN84_19940"/>
<reference evidence="1 2" key="1">
    <citation type="submission" date="2015-11" db="EMBL/GenBank/DDBJ databases">
        <title>Draft genome sequence of Paramesorhizobium deserti A-3-E, a strain highly resistant to diverse beta-lactam antibiotics.</title>
        <authorList>
            <person name="Lv R."/>
            <person name="Yang X."/>
            <person name="Fang N."/>
            <person name="Guo J."/>
            <person name="Luo X."/>
            <person name="Peng F."/>
            <person name="Yang R."/>
            <person name="Cui Y."/>
            <person name="Fang C."/>
            <person name="Song Y."/>
        </authorList>
    </citation>
    <scope>NUCLEOTIDE SEQUENCE [LARGE SCALE GENOMIC DNA]</scope>
    <source>
        <strain evidence="1 2">A-3-E</strain>
    </source>
</reference>
<sequence>MLKIEDPLTEQLARTLARQTREDIDTAVRHALEERLRRVAAPFRKAVLLEELAAIRHRWNTIPAITQQSADEIMDYDEHGLPR</sequence>
<name>A0A135HQP7_9HYPH</name>